<keyword evidence="2" id="KW-0472">Membrane</keyword>
<protein>
    <submittedName>
        <fullName evidence="3">Pentapeptide repeat protein</fullName>
    </submittedName>
</protein>
<dbReference type="SUPFAM" id="SSF141571">
    <property type="entry name" value="Pentapeptide repeat-like"/>
    <property type="match status" value="2"/>
</dbReference>
<dbReference type="InterPro" id="IPR001646">
    <property type="entry name" value="5peptide_repeat"/>
</dbReference>
<dbReference type="KEGG" id="caa:Caka_0105"/>
<dbReference type="Pfam" id="PF00805">
    <property type="entry name" value="Pentapeptide"/>
    <property type="match status" value="2"/>
</dbReference>
<feature type="region of interest" description="Disordered" evidence="1">
    <location>
        <begin position="379"/>
        <end position="406"/>
    </location>
</feature>
<dbReference type="PANTHER" id="PTHR14136">
    <property type="entry name" value="BTB_POZ DOMAIN-CONTAINING PROTEIN KCTD9"/>
    <property type="match status" value="1"/>
</dbReference>
<keyword evidence="4" id="KW-1185">Reference proteome</keyword>
<dbReference type="EMBL" id="CP001998">
    <property type="protein sequence ID" value="ADE53134.1"/>
    <property type="molecule type" value="Genomic_DNA"/>
</dbReference>
<dbReference type="Proteomes" id="UP000000925">
    <property type="component" value="Chromosome"/>
</dbReference>
<evidence type="ECO:0000313" key="3">
    <source>
        <dbReference type="EMBL" id="ADE53134.1"/>
    </source>
</evidence>
<keyword evidence="2" id="KW-1133">Transmembrane helix</keyword>
<evidence type="ECO:0000256" key="1">
    <source>
        <dbReference type="SAM" id="MobiDB-lite"/>
    </source>
</evidence>
<dbReference type="AlphaFoldDB" id="D5EL32"/>
<evidence type="ECO:0000256" key="2">
    <source>
        <dbReference type="SAM" id="Phobius"/>
    </source>
</evidence>
<dbReference type="OrthoDB" id="1419611at2"/>
<dbReference type="STRING" id="583355.Caka_0105"/>
<dbReference type="eggNOG" id="COG1357">
    <property type="taxonomic scope" value="Bacteria"/>
</dbReference>
<sequence length="406" mass="44631">MCAEDAANNQLETEALLIEQEHRAIKIWFNFIQYRRVDKSDPRRRASTLAFGWFWISPTSGAIFAGTLFSAATIFFLWQQNQKIEQQNRLISEQNTAILSQIKTQSAFNNQQVVSGKNTRVTELLTYLYDKVEGTENTPKFNQRIRSDAVKEYLELTESSIDLSGALLQDTSLVGVNFKGANLEGANFHDSDLSGANLSECSASHCDFSQAILVTTDFSNSELVDCNFSGATIAMTLFSNCLAPRADFTFLKHSTTDSRLQKYVSFLWSKGIKVGLKPTPGLTDPVGYINVNLENGEEYLATLSYSGAILVGARISYSSFAGSDIPTSVFSKSEAIGVDFTDSNLSESEFVDADLRKASFKTAIIDDCDFSTAKIQGSDLGEPTIGESSSESDSVRTIPPPLKLLE</sequence>
<dbReference type="HOGENOM" id="CLU_677412_0_0_0"/>
<feature type="transmembrane region" description="Helical" evidence="2">
    <location>
        <begin position="53"/>
        <end position="78"/>
    </location>
</feature>
<reference evidence="3 4" key="1">
    <citation type="journal article" date="2010" name="Stand. Genomic Sci.">
        <title>Complete genome sequence of Coraliomargarita akajimensis type strain (04OKA010-24).</title>
        <authorList>
            <person name="Mavromatis K."/>
            <person name="Abt B."/>
            <person name="Brambilla E."/>
            <person name="Lapidus A."/>
            <person name="Copeland A."/>
            <person name="Deshpande S."/>
            <person name="Nolan M."/>
            <person name="Lucas S."/>
            <person name="Tice H."/>
            <person name="Cheng J.F."/>
            <person name="Han C."/>
            <person name="Detter J.C."/>
            <person name="Woyke T."/>
            <person name="Goodwin L."/>
            <person name="Pitluck S."/>
            <person name="Held B."/>
            <person name="Brettin T."/>
            <person name="Tapia R."/>
            <person name="Ivanova N."/>
            <person name="Mikhailova N."/>
            <person name="Pati A."/>
            <person name="Liolios K."/>
            <person name="Chen A."/>
            <person name="Palaniappan K."/>
            <person name="Land M."/>
            <person name="Hauser L."/>
            <person name="Chang Y.J."/>
            <person name="Jeffries C.D."/>
            <person name="Rohde M."/>
            <person name="Goker M."/>
            <person name="Bristow J."/>
            <person name="Eisen J.A."/>
            <person name="Markowitz V."/>
            <person name="Hugenholtz P."/>
            <person name="Klenk H.P."/>
            <person name="Kyrpides N.C."/>
        </authorList>
    </citation>
    <scope>NUCLEOTIDE SEQUENCE [LARGE SCALE GENOMIC DNA]</scope>
    <source>
        <strain evidence="4">DSM 45221 / IAM 15411 / JCM 23193 / KCTC 12865</strain>
    </source>
</reference>
<dbReference type="PANTHER" id="PTHR14136:SF17">
    <property type="entry name" value="BTB_POZ DOMAIN-CONTAINING PROTEIN KCTD9"/>
    <property type="match status" value="1"/>
</dbReference>
<dbReference type="RefSeq" id="WP_013041860.1">
    <property type="nucleotide sequence ID" value="NC_014008.1"/>
</dbReference>
<evidence type="ECO:0000313" key="4">
    <source>
        <dbReference type="Proteomes" id="UP000000925"/>
    </source>
</evidence>
<dbReference type="Gene3D" id="2.160.20.80">
    <property type="entry name" value="E3 ubiquitin-protein ligase SopA"/>
    <property type="match status" value="2"/>
</dbReference>
<name>D5EL32_CORAD</name>
<accession>D5EL32</accession>
<dbReference type="InterPro" id="IPR051082">
    <property type="entry name" value="Pentapeptide-BTB/POZ_domain"/>
</dbReference>
<keyword evidence="2" id="KW-0812">Transmembrane</keyword>
<organism evidence="3 4">
    <name type="scientific">Coraliomargarita akajimensis (strain DSM 45221 / IAM 15411 / JCM 23193 / KCTC 12865 / 04OKA010-24)</name>
    <dbReference type="NCBI Taxonomy" id="583355"/>
    <lineage>
        <taxon>Bacteria</taxon>
        <taxon>Pseudomonadati</taxon>
        <taxon>Verrucomicrobiota</taxon>
        <taxon>Opitutia</taxon>
        <taxon>Puniceicoccales</taxon>
        <taxon>Coraliomargaritaceae</taxon>
        <taxon>Coraliomargarita</taxon>
    </lineage>
</organism>
<proteinExistence type="predicted"/>
<gene>
    <name evidence="3" type="ordered locus">Caka_0105</name>
</gene>